<dbReference type="SUPFAM" id="SSF48652">
    <property type="entry name" value="Tetraspanin"/>
    <property type="match status" value="1"/>
</dbReference>
<keyword evidence="5 7" id="KW-0472">Membrane</keyword>
<reference evidence="8" key="1">
    <citation type="submission" date="2011-02" db="EMBL/GenBank/DDBJ databases">
        <title>The genome of the leaf-cutting ant Acromyrmex echinatior suggests key adaptations to social evolution and fungus farming.</title>
        <authorList>
            <person name="Nygaard S."/>
            <person name="Zhang G."/>
        </authorList>
    </citation>
    <scope>NUCLEOTIDE SEQUENCE</scope>
</reference>
<keyword evidence="3 7" id="KW-0812">Transmembrane</keyword>
<dbReference type="Gene3D" id="1.10.1450.10">
    <property type="entry name" value="Tetraspanin"/>
    <property type="match status" value="1"/>
</dbReference>
<protein>
    <submittedName>
        <fullName evidence="8">CD63 antigen</fullName>
    </submittedName>
</protein>
<evidence type="ECO:0000256" key="6">
    <source>
        <dbReference type="SAM" id="MobiDB-lite"/>
    </source>
</evidence>
<dbReference type="PANTHER" id="PTHR19282">
    <property type="entry name" value="TETRASPANIN"/>
    <property type="match status" value="1"/>
</dbReference>
<feature type="compositionally biased region" description="Polar residues" evidence="6">
    <location>
        <begin position="10"/>
        <end position="36"/>
    </location>
</feature>
<dbReference type="eggNOG" id="KOG3882">
    <property type="taxonomic scope" value="Eukaryota"/>
</dbReference>
<feature type="region of interest" description="Disordered" evidence="6">
    <location>
        <begin position="128"/>
        <end position="155"/>
    </location>
</feature>
<evidence type="ECO:0000256" key="2">
    <source>
        <dbReference type="ARBA" id="ARBA00006840"/>
    </source>
</evidence>
<dbReference type="PRINTS" id="PR00259">
    <property type="entry name" value="TMFOUR"/>
</dbReference>
<dbReference type="PANTHER" id="PTHR19282:SF456">
    <property type="entry name" value="CD63 MOLECULE"/>
    <property type="match status" value="1"/>
</dbReference>
<dbReference type="InterPro" id="IPR008952">
    <property type="entry name" value="Tetraspanin_EC2_sf"/>
</dbReference>
<dbReference type="EMBL" id="GL888070">
    <property type="protein sequence ID" value="EGI68121.1"/>
    <property type="molecule type" value="Genomic_DNA"/>
</dbReference>
<dbReference type="PROSITE" id="PS00421">
    <property type="entry name" value="TM4_1"/>
    <property type="match status" value="1"/>
</dbReference>
<dbReference type="InParanoid" id="F4WCE1"/>
<dbReference type="InterPro" id="IPR018499">
    <property type="entry name" value="Tetraspanin/Peripherin"/>
</dbReference>
<dbReference type="Pfam" id="PF00335">
    <property type="entry name" value="Tetraspanin"/>
    <property type="match status" value="1"/>
</dbReference>
<evidence type="ECO:0000256" key="7">
    <source>
        <dbReference type="SAM" id="Phobius"/>
    </source>
</evidence>
<gene>
    <name evidence="8" type="ORF">G5I_03215</name>
</gene>
<keyword evidence="9" id="KW-1185">Reference proteome</keyword>
<feature type="transmembrane region" description="Helical" evidence="7">
    <location>
        <begin position="213"/>
        <end position="238"/>
    </location>
</feature>
<proteinExistence type="inferred from homology"/>
<name>F4WCE1_ACREC</name>
<feature type="region of interest" description="Disordered" evidence="6">
    <location>
        <begin position="8"/>
        <end position="36"/>
    </location>
</feature>
<evidence type="ECO:0000256" key="4">
    <source>
        <dbReference type="ARBA" id="ARBA00022989"/>
    </source>
</evidence>
<dbReference type="CDD" id="cd03127">
    <property type="entry name" value="tetraspanin_LEL"/>
    <property type="match status" value="1"/>
</dbReference>
<organism evidence="9">
    <name type="scientific">Acromyrmex echinatior</name>
    <name type="common">Panamanian leafcutter ant</name>
    <name type="synonym">Acromyrmex octospinosus echinatior</name>
    <dbReference type="NCBI Taxonomy" id="103372"/>
    <lineage>
        <taxon>Eukaryota</taxon>
        <taxon>Metazoa</taxon>
        <taxon>Ecdysozoa</taxon>
        <taxon>Arthropoda</taxon>
        <taxon>Hexapoda</taxon>
        <taxon>Insecta</taxon>
        <taxon>Pterygota</taxon>
        <taxon>Neoptera</taxon>
        <taxon>Endopterygota</taxon>
        <taxon>Hymenoptera</taxon>
        <taxon>Apocrita</taxon>
        <taxon>Aculeata</taxon>
        <taxon>Formicoidea</taxon>
        <taxon>Formicidae</taxon>
        <taxon>Myrmicinae</taxon>
        <taxon>Acromyrmex</taxon>
    </lineage>
</organism>
<dbReference type="FunCoup" id="F4WCE1">
    <property type="interactions" value="103"/>
</dbReference>
<comment type="similarity">
    <text evidence="2">Belongs to the tetraspanin (TM4SF) family.</text>
</comment>
<evidence type="ECO:0000256" key="1">
    <source>
        <dbReference type="ARBA" id="ARBA00004141"/>
    </source>
</evidence>
<dbReference type="GO" id="GO:0005886">
    <property type="term" value="C:plasma membrane"/>
    <property type="evidence" value="ECO:0007669"/>
    <property type="project" value="TreeGrafter"/>
</dbReference>
<accession>F4WCE1</accession>
<evidence type="ECO:0000313" key="9">
    <source>
        <dbReference type="Proteomes" id="UP000007755"/>
    </source>
</evidence>
<dbReference type="InterPro" id="IPR018503">
    <property type="entry name" value="Tetraspanin_CS"/>
</dbReference>
<evidence type="ECO:0000256" key="3">
    <source>
        <dbReference type="ARBA" id="ARBA00022692"/>
    </source>
</evidence>
<feature type="transmembrane region" description="Helical" evidence="7">
    <location>
        <begin position="245"/>
        <end position="268"/>
    </location>
</feature>
<keyword evidence="4 7" id="KW-1133">Transmembrane helix</keyword>
<dbReference type="OrthoDB" id="10033535at2759"/>
<evidence type="ECO:0000313" key="8">
    <source>
        <dbReference type="EMBL" id="EGI68121.1"/>
    </source>
</evidence>
<evidence type="ECO:0000256" key="5">
    <source>
        <dbReference type="ARBA" id="ARBA00023136"/>
    </source>
</evidence>
<feature type="compositionally biased region" description="Basic residues" evidence="6">
    <location>
        <begin position="135"/>
        <end position="146"/>
    </location>
</feature>
<sequence>MVRSCAYCGTPSSNATQHNATQSQRNRNATQRNSTQGDATALHFGWRWCHGESSRDRRFNCVPVLMRVYTNPLRNALYLWSRNLSSFVTSIVHESATGVRVPHQHLATIDVSQNELLPLKRDFDRSPCRTNTHTRAAHKHAVRMHTRMQPNSGSRNSAAMAMTKLSLAPKTTKYLMFIFNLFFVITGIVLLSIGVIIHGVYHQYQHFLDNRFFSVPSLLVAVGSIIFIIAFFGCCGAVRESYCMVITFCTLLAAIFLLEIIGGIMGYVMRAQVASIAQQKMLDTMPRYNNSHEIQFVWDNLQRDFHCCGTINVTDWLTNTTNLPGIPMSCCDDTIGAIGISNCTLSSKSLHEVGCIDAFAKFAETHAAKIAGVGIGLGIIQLIGILLSSYLAKSIKNCYQTM</sequence>
<dbReference type="Proteomes" id="UP000007755">
    <property type="component" value="Unassembled WGS sequence"/>
</dbReference>
<dbReference type="AlphaFoldDB" id="F4WCE1"/>
<dbReference type="STRING" id="103372.F4WCE1"/>
<comment type="subcellular location">
    <subcellularLocation>
        <location evidence="1">Membrane</location>
        <topology evidence="1">Multi-pass membrane protein</topology>
    </subcellularLocation>
</comment>
<feature type="transmembrane region" description="Helical" evidence="7">
    <location>
        <begin position="174"/>
        <end position="201"/>
    </location>
</feature>
<feature type="transmembrane region" description="Helical" evidence="7">
    <location>
        <begin position="370"/>
        <end position="392"/>
    </location>
</feature>